<dbReference type="Proteomes" id="UP000292958">
    <property type="component" value="Unassembled WGS sequence"/>
</dbReference>
<evidence type="ECO:0000259" key="4">
    <source>
        <dbReference type="Pfam" id="PF00082"/>
    </source>
</evidence>
<dbReference type="GO" id="GO:0004252">
    <property type="term" value="F:serine-type endopeptidase activity"/>
    <property type="evidence" value="ECO:0007669"/>
    <property type="project" value="InterPro"/>
</dbReference>
<dbReference type="GO" id="GO:0006508">
    <property type="term" value="P:proteolysis"/>
    <property type="evidence" value="ECO:0007669"/>
    <property type="project" value="InterPro"/>
</dbReference>
<dbReference type="InterPro" id="IPR000209">
    <property type="entry name" value="Peptidase_S8/S53_dom"/>
</dbReference>
<comment type="caution">
    <text evidence="5">The sequence shown here is derived from an EMBL/GenBank/DDBJ whole genome shotgun (WGS) entry which is preliminary data.</text>
</comment>
<gene>
    <name evidence="5" type="ORF">BDD14_0309</name>
</gene>
<dbReference type="Pfam" id="PF00082">
    <property type="entry name" value="Peptidase_S8"/>
    <property type="match status" value="1"/>
</dbReference>
<feature type="domain" description="Peptidase S8/S53" evidence="4">
    <location>
        <begin position="6"/>
        <end position="128"/>
    </location>
</feature>
<comment type="caution">
    <text evidence="3">Lacks conserved residue(s) required for the propagation of feature annotation.</text>
</comment>
<evidence type="ECO:0000313" key="6">
    <source>
        <dbReference type="Proteomes" id="UP000292958"/>
    </source>
</evidence>
<protein>
    <submittedName>
        <fullName evidence="5">Subtilase family protein</fullName>
    </submittedName>
</protein>
<evidence type="ECO:0000256" key="1">
    <source>
        <dbReference type="ARBA" id="ARBA00011073"/>
    </source>
</evidence>
<dbReference type="InterPro" id="IPR050131">
    <property type="entry name" value="Peptidase_S8_subtilisin-like"/>
</dbReference>
<dbReference type="OrthoDB" id="184152at2"/>
<dbReference type="PROSITE" id="PS51892">
    <property type="entry name" value="SUBTILASE"/>
    <property type="match status" value="1"/>
</dbReference>
<dbReference type="EMBL" id="SHKW01000001">
    <property type="protein sequence ID" value="RZU38985.1"/>
    <property type="molecule type" value="Genomic_DNA"/>
</dbReference>
<accession>A0A4Q7YQF9</accession>
<evidence type="ECO:0000313" key="5">
    <source>
        <dbReference type="EMBL" id="RZU38985.1"/>
    </source>
</evidence>
<dbReference type="PROSITE" id="PS00136">
    <property type="entry name" value="SUBTILASE_ASP"/>
    <property type="match status" value="1"/>
</dbReference>
<dbReference type="Gene3D" id="3.40.50.200">
    <property type="entry name" value="Peptidase S8/S53 domain"/>
    <property type="match status" value="1"/>
</dbReference>
<evidence type="ECO:0000256" key="3">
    <source>
        <dbReference type="PROSITE-ProRule" id="PRU01240"/>
    </source>
</evidence>
<dbReference type="PANTHER" id="PTHR43806:SF7">
    <property type="entry name" value="MEMBRANE-BOUND TRANSCRIPTION FACTOR SITE-1 PROTEASE"/>
    <property type="match status" value="1"/>
</dbReference>
<keyword evidence="2" id="KW-0378">Hydrolase</keyword>
<dbReference type="AlphaFoldDB" id="A0A4Q7YQF9"/>
<reference evidence="5 6" key="1">
    <citation type="submission" date="2019-02" db="EMBL/GenBank/DDBJ databases">
        <title>Genomic Encyclopedia of Archaeal and Bacterial Type Strains, Phase II (KMG-II): from individual species to whole genera.</title>
        <authorList>
            <person name="Goeker M."/>
        </authorList>
    </citation>
    <scope>NUCLEOTIDE SEQUENCE [LARGE SCALE GENOMIC DNA]</scope>
    <source>
        <strain evidence="5 6">DSM 18101</strain>
    </source>
</reference>
<organism evidence="5 6">
    <name type="scientific">Edaphobacter modestus</name>
    <dbReference type="NCBI Taxonomy" id="388466"/>
    <lineage>
        <taxon>Bacteria</taxon>
        <taxon>Pseudomonadati</taxon>
        <taxon>Acidobacteriota</taxon>
        <taxon>Terriglobia</taxon>
        <taxon>Terriglobales</taxon>
        <taxon>Acidobacteriaceae</taxon>
        <taxon>Edaphobacter</taxon>
    </lineage>
</organism>
<dbReference type="RefSeq" id="WP_130417269.1">
    <property type="nucleotide sequence ID" value="NZ_SHKW01000001.1"/>
</dbReference>
<name>A0A4Q7YQF9_9BACT</name>
<keyword evidence="6" id="KW-1185">Reference proteome</keyword>
<comment type="similarity">
    <text evidence="1 3">Belongs to the peptidase S8 family.</text>
</comment>
<proteinExistence type="inferred from homology"/>
<dbReference type="InterPro" id="IPR023827">
    <property type="entry name" value="Peptidase_S8_Asp-AS"/>
</dbReference>
<dbReference type="InterPro" id="IPR036852">
    <property type="entry name" value="Peptidase_S8/S53_dom_sf"/>
</dbReference>
<evidence type="ECO:0000256" key="2">
    <source>
        <dbReference type="ARBA" id="ARBA00022801"/>
    </source>
</evidence>
<sequence length="232" mass="24978">MKGRLRIAILDSGVFVNHPHIRSSIAGGVTITPEGQTDGFRDNLGHGTAICALLQQLAPDADIFAVKIFESRLATSLAIVLNAIDWCLQQRINIINLSLGTANHDHLSHFAAAVERAHNHGTVVVSAYQANETPMLPGSLPTVIGVAEDPSCPRQSTRFIALPTPHVAACPYPLDIDGIPRERNLRGVSFSVAHVTAHIARLWHASVPDLSADADWLARLAADQPARQNQLL</sequence>
<dbReference type="SUPFAM" id="SSF52743">
    <property type="entry name" value="Subtilisin-like"/>
    <property type="match status" value="1"/>
</dbReference>
<dbReference type="PANTHER" id="PTHR43806">
    <property type="entry name" value="PEPTIDASE S8"/>
    <property type="match status" value="1"/>
</dbReference>